<sequence length="255" mass="28975">MTNLISQKGQELKEEFKNIHGYWNDGLEELLQLDEDFFGVYVNFISIPWKTGSLQPKVKELINIAISSSPTHLSMPATRIHIRNALRLGASKEEITEVLETVSILGVHTCSVGIPLMEEVFGIGDMEQKAVLSVEQEQLKSEFIGQMGYWNDFRDVLLKMDPSYFEAYMNFLTSPLKKGILEPKVIEFIYIAIDSSTTHLFGKGIEVHLRNALKYGASKEEILEVFQLTSSQGFHTVFEAVPVLLEEIELWESEK</sequence>
<dbReference type="EMBL" id="RIAX01000004">
    <property type="protein sequence ID" value="RNF39792.1"/>
    <property type="molecule type" value="Genomic_DNA"/>
</dbReference>
<organism evidence="2 3">
    <name type="scientific">Planococcus salinus</name>
    <dbReference type="NCBI Taxonomy" id="1848460"/>
    <lineage>
        <taxon>Bacteria</taxon>
        <taxon>Bacillati</taxon>
        <taxon>Bacillota</taxon>
        <taxon>Bacilli</taxon>
        <taxon>Bacillales</taxon>
        <taxon>Caryophanaceae</taxon>
        <taxon>Planococcus</taxon>
    </lineage>
</organism>
<dbReference type="OrthoDB" id="3824300at2"/>
<reference evidence="2 3" key="1">
    <citation type="journal article" date="2018" name="Int. J. Syst. Evol. Microbiol.">
        <title>Planococcus salinus sp. nov., a moderately halophilic bacterium isolated from a saline-alkali soil.</title>
        <authorList>
            <person name="Gan L."/>
        </authorList>
    </citation>
    <scope>NUCLEOTIDE SEQUENCE [LARGE SCALE GENOMIC DNA]</scope>
    <source>
        <strain evidence="2 3">LCB217</strain>
    </source>
</reference>
<dbReference type="Proteomes" id="UP000275473">
    <property type="component" value="Unassembled WGS sequence"/>
</dbReference>
<feature type="domain" description="Carboxymuconolactone decarboxylase-like" evidence="1">
    <location>
        <begin position="162"/>
        <end position="228"/>
    </location>
</feature>
<feature type="domain" description="Carboxymuconolactone decarboxylase-like" evidence="1">
    <location>
        <begin position="49"/>
        <end position="101"/>
    </location>
</feature>
<dbReference type="RefSeq" id="WP_123164987.1">
    <property type="nucleotide sequence ID" value="NZ_RIAX01000004.1"/>
</dbReference>
<evidence type="ECO:0000259" key="1">
    <source>
        <dbReference type="Pfam" id="PF02627"/>
    </source>
</evidence>
<dbReference type="InterPro" id="IPR003779">
    <property type="entry name" value="CMD-like"/>
</dbReference>
<gene>
    <name evidence="2" type="ORF">EEX84_07440</name>
</gene>
<dbReference type="InterPro" id="IPR029032">
    <property type="entry name" value="AhpD-like"/>
</dbReference>
<comment type="caution">
    <text evidence="2">The sequence shown here is derived from an EMBL/GenBank/DDBJ whole genome shotgun (WGS) entry which is preliminary data.</text>
</comment>
<dbReference type="Gene3D" id="1.20.1290.10">
    <property type="entry name" value="AhpD-like"/>
    <property type="match status" value="2"/>
</dbReference>
<dbReference type="PANTHER" id="PTHR33930">
    <property type="entry name" value="ALKYL HYDROPEROXIDE REDUCTASE AHPD"/>
    <property type="match status" value="1"/>
</dbReference>
<dbReference type="GO" id="GO:0051920">
    <property type="term" value="F:peroxiredoxin activity"/>
    <property type="evidence" value="ECO:0007669"/>
    <property type="project" value="InterPro"/>
</dbReference>
<proteinExistence type="predicted"/>
<evidence type="ECO:0000313" key="3">
    <source>
        <dbReference type="Proteomes" id="UP000275473"/>
    </source>
</evidence>
<keyword evidence="3" id="KW-1185">Reference proteome</keyword>
<dbReference type="SUPFAM" id="SSF69118">
    <property type="entry name" value="AhpD-like"/>
    <property type="match status" value="1"/>
</dbReference>
<dbReference type="PANTHER" id="PTHR33930:SF2">
    <property type="entry name" value="BLR3452 PROTEIN"/>
    <property type="match status" value="1"/>
</dbReference>
<dbReference type="AlphaFoldDB" id="A0A3M8P847"/>
<name>A0A3M8P847_9BACL</name>
<dbReference type="Pfam" id="PF02627">
    <property type="entry name" value="CMD"/>
    <property type="match status" value="2"/>
</dbReference>
<evidence type="ECO:0000313" key="2">
    <source>
        <dbReference type="EMBL" id="RNF39792.1"/>
    </source>
</evidence>
<protein>
    <submittedName>
        <fullName evidence="2">Gamma-carboxymuconolactone decarboxylase</fullName>
    </submittedName>
</protein>
<accession>A0A3M8P847</accession>